<protein>
    <submittedName>
        <fullName evidence="1">ComK protein</fullName>
    </submittedName>
</protein>
<evidence type="ECO:0000313" key="1">
    <source>
        <dbReference type="EMBL" id="SHE82830.1"/>
    </source>
</evidence>
<organism evidence="1 2">
    <name type="scientific">Tissierella praeacuta DSM 18095</name>
    <dbReference type="NCBI Taxonomy" id="1123404"/>
    <lineage>
        <taxon>Bacteria</taxon>
        <taxon>Bacillati</taxon>
        <taxon>Bacillota</taxon>
        <taxon>Tissierellia</taxon>
        <taxon>Tissierellales</taxon>
        <taxon>Tissierellaceae</taxon>
        <taxon>Tissierella</taxon>
    </lineage>
</organism>
<dbReference type="GeneID" id="90993888"/>
<dbReference type="STRING" id="1123404.SAMN02745784_01951"/>
<dbReference type="InterPro" id="IPR010461">
    <property type="entry name" value="ComK"/>
</dbReference>
<evidence type="ECO:0000313" key="2">
    <source>
        <dbReference type="Proteomes" id="UP000184114"/>
    </source>
</evidence>
<dbReference type="AlphaFoldDB" id="A0A1M4WNT0"/>
<dbReference type="Proteomes" id="UP000184114">
    <property type="component" value="Unassembled WGS sequence"/>
</dbReference>
<sequence>MENILNKDIMAIVPEYVEDRGNCTKIYAVDIEPVILDKSIKTIIRLIGKHYMIDLGELKKRYRDLISSPNLVPIPLSKKDIFIPFKTRVPMYKNDGAFGYINMKHIEKIKKEKGSTIVYLSNGVKILCLCSLATVDKHMKNGNIVSRCYEERSIRVKEEEPIYTAKVIIETGRQIQ</sequence>
<proteinExistence type="predicted"/>
<keyword evidence="2" id="KW-1185">Reference proteome</keyword>
<name>A0A1M4WNT0_9FIRM</name>
<accession>A0A1M4WNT0</accession>
<dbReference type="Pfam" id="PF06338">
    <property type="entry name" value="ComK"/>
    <property type="match status" value="1"/>
</dbReference>
<reference evidence="2" key="1">
    <citation type="submission" date="2016-11" db="EMBL/GenBank/DDBJ databases">
        <authorList>
            <person name="Varghese N."/>
            <person name="Submissions S."/>
        </authorList>
    </citation>
    <scope>NUCLEOTIDE SEQUENCE [LARGE SCALE GENOMIC DNA]</scope>
    <source>
        <strain evidence="2">DSM 18095</strain>
    </source>
</reference>
<dbReference type="RefSeq" id="WP_072975884.1">
    <property type="nucleotide sequence ID" value="NZ_FQTY01000007.1"/>
</dbReference>
<gene>
    <name evidence="1" type="ORF">SAMN02745784_01951</name>
</gene>
<dbReference type="GO" id="GO:0030420">
    <property type="term" value="P:establishment of competence for transformation"/>
    <property type="evidence" value="ECO:0007669"/>
    <property type="project" value="InterPro"/>
</dbReference>
<dbReference type="EMBL" id="FQTY01000007">
    <property type="protein sequence ID" value="SHE82830.1"/>
    <property type="molecule type" value="Genomic_DNA"/>
</dbReference>